<keyword evidence="5 7" id="KW-1133">Transmembrane helix</keyword>
<organism evidence="10 11">
    <name type="scientific">Mangrovibacterium marinum</name>
    <dbReference type="NCBI Taxonomy" id="1639118"/>
    <lineage>
        <taxon>Bacteria</taxon>
        <taxon>Pseudomonadati</taxon>
        <taxon>Bacteroidota</taxon>
        <taxon>Bacteroidia</taxon>
        <taxon>Marinilabiliales</taxon>
        <taxon>Prolixibacteraceae</taxon>
        <taxon>Mangrovibacterium</taxon>
    </lineage>
</organism>
<feature type="transmembrane region" description="Helical" evidence="7">
    <location>
        <begin position="366"/>
        <end position="388"/>
    </location>
</feature>
<name>A0A2T5C517_9BACT</name>
<keyword evidence="3" id="KW-1003">Cell membrane</keyword>
<dbReference type="Pfam" id="PF12704">
    <property type="entry name" value="MacB_PCD"/>
    <property type="match status" value="1"/>
</dbReference>
<reference evidence="10 11" key="1">
    <citation type="submission" date="2018-04" db="EMBL/GenBank/DDBJ databases">
        <title>Genomic Encyclopedia of Archaeal and Bacterial Type Strains, Phase II (KMG-II): from individual species to whole genera.</title>
        <authorList>
            <person name="Goeker M."/>
        </authorList>
    </citation>
    <scope>NUCLEOTIDE SEQUENCE [LARGE SCALE GENOMIC DNA]</scope>
    <source>
        <strain evidence="10 11">DSM 28823</strain>
    </source>
</reference>
<evidence type="ECO:0000256" key="6">
    <source>
        <dbReference type="ARBA" id="ARBA00023136"/>
    </source>
</evidence>
<feature type="transmembrane region" description="Helical" evidence="7">
    <location>
        <begin position="309"/>
        <end position="335"/>
    </location>
</feature>
<feature type="domain" description="MacB-like periplasmic core" evidence="9">
    <location>
        <begin position="17"/>
        <end position="238"/>
    </location>
</feature>
<comment type="caution">
    <text evidence="10">The sequence shown here is derived from an EMBL/GenBank/DDBJ whole genome shotgun (WGS) entry which is preliminary data.</text>
</comment>
<evidence type="ECO:0000259" key="8">
    <source>
        <dbReference type="Pfam" id="PF02687"/>
    </source>
</evidence>
<feature type="transmembrane region" description="Helical" evidence="7">
    <location>
        <begin position="266"/>
        <end position="289"/>
    </location>
</feature>
<evidence type="ECO:0000313" key="11">
    <source>
        <dbReference type="Proteomes" id="UP000243525"/>
    </source>
</evidence>
<proteinExistence type="inferred from homology"/>
<dbReference type="GO" id="GO:0098797">
    <property type="term" value="C:plasma membrane protein complex"/>
    <property type="evidence" value="ECO:0007669"/>
    <property type="project" value="TreeGrafter"/>
</dbReference>
<evidence type="ECO:0000256" key="7">
    <source>
        <dbReference type="SAM" id="Phobius"/>
    </source>
</evidence>
<evidence type="ECO:0000313" key="10">
    <source>
        <dbReference type="EMBL" id="PTN09968.1"/>
    </source>
</evidence>
<keyword evidence="4 7" id="KW-0812">Transmembrane</keyword>
<dbReference type="Proteomes" id="UP000243525">
    <property type="component" value="Unassembled WGS sequence"/>
</dbReference>
<dbReference type="InterPro" id="IPR051447">
    <property type="entry name" value="Lipoprotein-release_system"/>
</dbReference>
<keyword evidence="6 7" id="KW-0472">Membrane</keyword>
<comment type="similarity">
    <text evidence="2">Belongs to the ABC-4 integral membrane protein family. LolC/E subfamily.</text>
</comment>
<dbReference type="RefSeq" id="WP_107821342.1">
    <property type="nucleotide sequence ID" value="NZ_OY782574.1"/>
</dbReference>
<evidence type="ECO:0000256" key="4">
    <source>
        <dbReference type="ARBA" id="ARBA00022692"/>
    </source>
</evidence>
<keyword evidence="10" id="KW-0449">Lipoprotein</keyword>
<evidence type="ECO:0000256" key="1">
    <source>
        <dbReference type="ARBA" id="ARBA00004651"/>
    </source>
</evidence>
<dbReference type="InterPro" id="IPR003838">
    <property type="entry name" value="ABC3_permease_C"/>
</dbReference>
<dbReference type="OrthoDB" id="9784014at2"/>
<dbReference type="PANTHER" id="PTHR30489">
    <property type="entry name" value="LIPOPROTEIN-RELEASING SYSTEM TRANSMEMBRANE PROTEIN LOLE"/>
    <property type="match status" value="1"/>
</dbReference>
<evidence type="ECO:0000256" key="2">
    <source>
        <dbReference type="ARBA" id="ARBA00005236"/>
    </source>
</evidence>
<dbReference type="Pfam" id="PF02687">
    <property type="entry name" value="FtsX"/>
    <property type="match status" value="1"/>
</dbReference>
<feature type="domain" description="ABC3 transporter permease C-terminal" evidence="8">
    <location>
        <begin position="268"/>
        <end position="398"/>
    </location>
</feature>
<sequence length="406" mass="45061">MILAIAWRNIWRSRTRSLVILIALTLGLASGIFYMAFYKGMLDQRINSAIKTEASHIQIHNKQYLENPDKKLMINNSDSIVKLIQNEEAVEAVSSRTIINSMIQSATTGSGVKITGISPEKEAAVTNLHSKLIEGDYFETSRRNPIVIGKKLAEKLKVKLKSKVVITLQDFNGNITGAAFKVVGIYETSNTIYDETTVFVQASDLNRLLAIDNNSCHEIAVLLRQNEALSTVQADLTSQLPKLDVKTWREIMPEVSLLESSFGLTMYIFIGIILLALLFGIVNTMLMAVLERTKELGMLMAVGMNRIRIFTMIMTETILLSILGGLCGIILGWLLNIYLGIHGIDLGAWSTAYKSMGFDTLVYTRLNWSITLQIAVLVFGTGLLAAIYPAIKALRLKPVEAIRIDM</sequence>
<dbReference type="PANTHER" id="PTHR30489:SF0">
    <property type="entry name" value="LIPOPROTEIN-RELEASING SYSTEM TRANSMEMBRANE PROTEIN LOLE"/>
    <property type="match status" value="1"/>
</dbReference>
<keyword evidence="11" id="KW-1185">Reference proteome</keyword>
<dbReference type="GO" id="GO:0044874">
    <property type="term" value="P:lipoprotein localization to outer membrane"/>
    <property type="evidence" value="ECO:0007669"/>
    <property type="project" value="TreeGrafter"/>
</dbReference>
<feature type="transmembrane region" description="Helical" evidence="7">
    <location>
        <begin position="18"/>
        <end position="38"/>
    </location>
</feature>
<accession>A0A2T5C517</accession>
<gene>
    <name evidence="10" type="ORF">C8N47_103265</name>
</gene>
<comment type="subcellular location">
    <subcellularLocation>
        <location evidence="1">Cell membrane</location>
        <topology evidence="1">Multi-pass membrane protein</topology>
    </subcellularLocation>
</comment>
<evidence type="ECO:0000259" key="9">
    <source>
        <dbReference type="Pfam" id="PF12704"/>
    </source>
</evidence>
<dbReference type="InterPro" id="IPR025857">
    <property type="entry name" value="MacB_PCD"/>
</dbReference>
<dbReference type="AlphaFoldDB" id="A0A2T5C517"/>
<protein>
    <submittedName>
        <fullName evidence="10">ABC-type lipoprotein release transport system permease subunit</fullName>
    </submittedName>
</protein>
<evidence type="ECO:0000256" key="3">
    <source>
        <dbReference type="ARBA" id="ARBA00022475"/>
    </source>
</evidence>
<dbReference type="EMBL" id="QAAD01000003">
    <property type="protein sequence ID" value="PTN09968.1"/>
    <property type="molecule type" value="Genomic_DNA"/>
</dbReference>
<evidence type="ECO:0000256" key="5">
    <source>
        <dbReference type="ARBA" id="ARBA00022989"/>
    </source>
</evidence>